<name>G2LGL2_CHLTF</name>
<dbReference type="PANTHER" id="PTHR12435">
    <property type="match status" value="1"/>
</dbReference>
<evidence type="ECO:0000313" key="2">
    <source>
        <dbReference type="Proteomes" id="UP000006791"/>
    </source>
</evidence>
<dbReference type="Gene3D" id="3.40.50.300">
    <property type="entry name" value="P-loop containing nucleotide triphosphate hydrolases"/>
    <property type="match status" value="1"/>
</dbReference>
<accession>G2LGL2</accession>
<dbReference type="GO" id="GO:0016301">
    <property type="term" value="F:kinase activity"/>
    <property type="evidence" value="ECO:0007669"/>
    <property type="project" value="UniProtKB-KW"/>
</dbReference>
<sequence length="189" mass="20442">MRIHIPPRTLIALAGASGSGKTTFARRWFAPTEVLSSDVFRSLVADDERDQSATGDAFDALYFIAARRLARGKLTVVDATHAYPFTRMRLREFALAQGVEVVLIVFDLPLEICLAGNAARPHRQVPPEVVAQQHAALRQARPALGAEGFSSVITLETPEAVSSVVVVRQPLTVGEAAERNVTLGDAKGW</sequence>
<evidence type="ECO:0000313" key="1">
    <source>
        <dbReference type="EMBL" id="AEP11123.1"/>
    </source>
</evidence>
<protein>
    <submittedName>
        <fullName evidence="1">Putative kinase</fullName>
    </submittedName>
</protein>
<gene>
    <name evidence="1" type="ordered locus">Cabther_A0361</name>
</gene>
<reference evidence="1 2" key="1">
    <citation type="journal article" date="2012" name="Environ. Microbiol.">
        <title>Complete genome of Candidatus Chloracidobacterium thermophilum, a chlorophyll-based photoheterotroph belonging to the phylum Acidobacteria.</title>
        <authorList>
            <person name="Garcia Costas A.M."/>
            <person name="Liu Z."/>
            <person name="Tomsho L.P."/>
            <person name="Schuster S.C."/>
            <person name="Ward D.M."/>
            <person name="Bryant D.A."/>
        </authorList>
    </citation>
    <scope>NUCLEOTIDE SEQUENCE [LARGE SCALE GENOMIC DNA]</scope>
    <source>
        <strain evidence="1 2">B</strain>
    </source>
</reference>
<dbReference type="Pfam" id="PF13671">
    <property type="entry name" value="AAA_33"/>
    <property type="match status" value="1"/>
</dbReference>
<dbReference type="EMBL" id="CP002514">
    <property type="protein sequence ID" value="AEP11123.1"/>
    <property type="molecule type" value="Genomic_DNA"/>
</dbReference>
<dbReference type="RefSeq" id="WP_014098861.1">
    <property type="nucleotide sequence ID" value="NC_016024.1"/>
</dbReference>
<dbReference type="AlphaFoldDB" id="G2LGL2"/>
<dbReference type="SUPFAM" id="SSF52540">
    <property type="entry name" value="P-loop containing nucleoside triphosphate hydrolases"/>
    <property type="match status" value="1"/>
</dbReference>
<dbReference type="HOGENOM" id="CLU_119902_1_0_0"/>
<proteinExistence type="predicted"/>
<organism evidence="1 2">
    <name type="scientific">Chloracidobacterium thermophilum (strain B)</name>
    <dbReference type="NCBI Taxonomy" id="981222"/>
    <lineage>
        <taxon>Bacteria</taxon>
        <taxon>Pseudomonadati</taxon>
        <taxon>Acidobacteriota</taxon>
        <taxon>Terriglobia</taxon>
        <taxon>Terriglobales</taxon>
        <taxon>Acidobacteriaceae</taxon>
        <taxon>Chloracidobacterium</taxon>
    </lineage>
</organism>
<dbReference type="STRING" id="981222.Cabther_A0361"/>
<dbReference type="InterPro" id="IPR027417">
    <property type="entry name" value="P-loop_NTPase"/>
</dbReference>
<keyword evidence="1" id="KW-0808">Transferase</keyword>
<dbReference type="Proteomes" id="UP000006791">
    <property type="component" value="Chromosome 1"/>
</dbReference>
<keyword evidence="2" id="KW-1185">Reference proteome</keyword>
<keyword evidence="1" id="KW-0418">Kinase</keyword>
<dbReference type="KEGG" id="ctm:Cabther_A0361"/>